<dbReference type="OrthoDB" id="5197508at2"/>
<evidence type="ECO:0000256" key="1">
    <source>
        <dbReference type="SAM" id="MobiDB-lite"/>
    </source>
</evidence>
<comment type="caution">
    <text evidence="3">The sequence shown here is derived from an EMBL/GenBank/DDBJ whole genome shotgun (WGS) entry which is preliminary data.</text>
</comment>
<protein>
    <recommendedName>
        <fullName evidence="5">Bacterial spore germination immunoglobulin-like domain-containing protein</fullName>
    </recommendedName>
</protein>
<evidence type="ECO:0008006" key="5">
    <source>
        <dbReference type="Google" id="ProtNLM"/>
    </source>
</evidence>
<keyword evidence="4" id="KW-1185">Reference proteome</keyword>
<dbReference type="AlphaFoldDB" id="A0A4R5DIR4"/>
<feature type="region of interest" description="Disordered" evidence="1">
    <location>
        <begin position="28"/>
        <end position="70"/>
    </location>
</feature>
<dbReference type="Proteomes" id="UP000294739">
    <property type="component" value="Unassembled WGS sequence"/>
</dbReference>
<dbReference type="EMBL" id="SMKZ01000009">
    <property type="protein sequence ID" value="TDE11841.1"/>
    <property type="molecule type" value="Genomic_DNA"/>
</dbReference>
<proteinExistence type="predicted"/>
<feature type="chain" id="PRO_5039283358" description="Bacterial spore germination immunoglobulin-like domain-containing protein" evidence="2">
    <location>
        <begin position="24"/>
        <end position="157"/>
    </location>
</feature>
<evidence type="ECO:0000313" key="4">
    <source>
        <dbReference type="Proteomes" id="UP000294739"/>
    </source>
</evidence>
<reference evidence="3 4" key="1">
    <citation type="submission" date="2019-03" db="EMBL/GenBank/DDBJ databases">
        <title>Draft genome sequences of novel Actinobacteria.</title>
        <authorList>
            <person name="Sahin N."/>
            <person name="Ay H."/>
            <person name="Saygin H."/>
        </authorList>
    </citation>
    <scope>NUCLEOTIDE SEQUENCE [LARGE SCALE GENOMIC DNA]</scope>
    <source>
        <strain evidence="3 4">5K138</strain>
    </source>
</reference>
<gene>
    <name evidence="3" type="ORF">E1269_08750</name>
</gene>
<accession>A0A4R5DIR4</accession>
<organism evidence="3 4">
    <name type="scientific">Jiangella asiatica</name>
    <dbReference type="NCBI Taxonomy" id="2530372"/>
    <lineage>
        <taxon>Bacteria</taxon>
        <taxon>Bacillati</taxon>
        <taxon>Actinomycetota</taxon>
        <taxon>Actinomycetes</taxon>
        <taxon>Jiangellales</taxon>
        <taxon>Jiangellaceae</taxon>
        <taxon>Jiangella</taxon>
    </lineage>
</organism>
<feature type="signal peptide" evidence="2">
    <location>
        <begin position="1"/>
        <end position="23"/>
    </location>
</feature>
<feature type="region of interest" description="Disordered" evidence="1">
    <location>
        <begin position="102"/>
        <end position="132"/>
    </location>
</feature>
<keyword evidence="2" id="KW-0732">Signal</keyword>
<evidence type="ECO:0000256" key="2">
    <source>
        <dbReference type="SAM" id="SignalP"/>
    </source>
</evidence>
<dbReference type="RefSeq" id="WP_131893454.1">
    <property type="nucleotide sequence ID" value="NZ_SMKZ01000009.1"/>
</dbReference>
<evidence type="ECO:0000313" key="3">
    <source>
        <dbReference type="EMBL" id="TDE11841.1"/>
    </source>
</evidence>
<sequence length="157" mass="15822">MPTEATRRAFAACLAAAAVVGFAGGAVIGSQGGDAAPDGSSRTGAPDDASTGGEEPPDSGITLAADPTTLPPRGIVTFSGTIAPAEAGIQVKLQHRVGEGEWTDFPNADTPIAPVSRADGTFGGFVSPEQLGPNSYRVVQVDDESRVSNEVEITVAE</sequence>
<name>A0A4R5DIR4_9ACTN</name>
<dbReference type="InParanoid" id="A0A4R5DIR4"/>